<dbReference type="Proteomes" id="UP000031972">
    <property type="component" value="Unassembled WGS sequence"/>
</dbReference>
<keyword evidence="3 6" id="KW-0812">Transmembrane</keyword>
<dbReference type="Gene3D" id="1.20.120.940">
    <property type="entry name" value="Putative aromatic acid exporter, C-terminal domain"/>
    <property type="match status" value="1"/>
</dbReference>
<dbReference type="PATRIC" id="fig|220754.4.peg.2606"/>
<comment type="caution">
    <text evidence="8">The sequence shown here is derived from an EMBL/GenBank/DDBJ whole genome shotgun (WGS) entry which is preliminary data.</text>
</comment>
<evidence type="ECO:0000256" key="6">
    <source>
        <dbReference type="SAM" id="Phobius"/>
    </source>
</evidence>
<evidence type="ECO:0000256" key="3">
    <source>
        <dbReference type="ARBA" id="ARBA00022692"/>
    </source>
</evidence>
<keyword evidence="5 6" id="KW-0472">Membrane</keyword>
<evidence type="ECO:0000256" key="5">
    <source>
        <dbReference type="ARBA" id="ARBA00023136"/>
    </source>
</evidence>
<dbReference type="Pfam" id="PF06081">
    <property type="entry name" value="ArAE_1"/>
    <property type="match status" value="1"/>
</dbReference>
<dbReference type="InterPro" id="IPR021062">
    <property type="entry name" value="ArAE_1_C"/>
</dbReference>
<sequence>MFRIGYRTLKTAIGTAIAIMIADFINLDNFASAGIIAILCIQNTKRKSVDASWSRFVACMLAMVFSIVFFEVIGYHPIVIGLMILFFIPVTVSLNVKEGIVTSSVIIVHIFMDGQVTFASLLNEFLLIVIGIGVALIMNLYMPSVDAKLVKFQEKIESNFHAIFVQIAAYLKDENAAWNGQEITLTDQLIKEAKTLAFQDVENHFLRNESHYYLYFSMRQKQFELIVRMLPLISSLSSSVEQRKMIAEFVEDLSEHIHPGNTAILYLKKLYDMKILFEDMDMPKNREEFETRAALYQFIREMEEYLQLKQSFRGLPSQKGKKQFG</sequence>
<dbReference type="PANTHER" id="PTHR40064">
    <property type="entry name" value="MEMBRANE PROTEIN-RELATED"/>
    <property type="match status" value="1"/>
</dbReference>
<reference evidence="8 9" key="1">
    <citation type="submission" date="2015-01" db="EMBL/GenBank/DDBJ databases">
        <title>Jeotgalibacillus campisalis genome sequencing.</title>
        <authorList>
            <person name="Goh K.M."/>
            <person name="Chan K.-G."/>
            <person name="Yaakop A.S."/>
            <person name="Ee R."/>
            <person name="Gan H.M."/>
            <person name="Chan C.S."/>
        </authorList>
    </citation>
    <scope>NUCLEOTIDE SEQUENCE [LARGE SCALE GENOMIC DNA]</scope>
    <source>
        <strain evidence="8 9">SF-57</strain>
    </source>
</reference>
<evidence type="ECO:0000256" key="1">
    <source>
        <dbReference type="ARBA" id="ARBA00004651"/>
    </source>
</evidence>
<dbReference type="OrthoDB" id="357521at2"/>
<feature type="domain" description="Putative aromatic acid exporter C-terminal" evidence="7">
    <location>
        <begin position="146"/>
        <end position="310"/>
    </location>
</feature>
<organism evidence="8 9">
    <name type="scientific">Jeotgalibacillus campisalis</name>
    <dbReference type="NCBI Taxonomy" id="220754"/>
    <lineage>
        <taxon>Bacteria</taxon>
        <taxon>Bacillati</taxon>
        <taxon>Bacillota</taxon>
        <taxon>Bacilli</taxon>
        <taxon>Bacillales</taxon>
        <taxon>Caryophanaceae</taxon>
        <taxon>Jeotgalibacillus</taxon>
    </lineage>
</organism>
<keyword evidence="2" id="KW-1003">Cell membrane</keyword>
<dbReference type="PANTHER" id="PTHR40064:SF1">
    <property type="entry name" value="MEMBRANE PROTEIN"/>
    <property type="match status" value="1"/>
</dbReference>
<dbReference type="GO" id="GO:0005886">
    <property type="term" value="C:plasma membrane"/>
    <property type="evidence" value="ECO:0007669"/>
    <property type="project" value="UniProtKB-SubCell"/>
</dbReference>
<keyword evidence="4 6" id="KW-1133">Transmembrane helix</keyword>
<dbReference type="AlphaFoldDB" id="A0A0C2VN84"/>
<feature type="transmembrane region" description="Helical" evidence="6">
    <location>
        <begin position="125"/>
        <end position="142"/>
    </location>
</feature>
<evidence type="ECO:0000256" key="4">
    <source>
        <dbReference type="ARBA" id="ARBA00022989"/>
    </source>
</evidence>
<keyword evidence="9" id="KW-1185">Reference proteome</keyword>
<dbReference type="InterPro" id="IPR010343">
    <property type="entry name" value="ArAE_1"/>
</dbReference>
<evidence type="ECO:0000256" key="2">
    <source>
        <dbReference type="ARBA" id="ARBA00022475"/>
    </source>
</evidence>
<proteinExistence type="predicted"/>
<dbReference type="RefSeq" id="WP_041059096.1">
    <property type="nucleotide sequence ID" value="NZ_JXRR01000017.1"/>
</dbReference>
<evidence type="ECO:0000259" key="7">
    <source>
        <dbReference type="Pfam" id="PF11728"/>
    </source>
</evidence>
<name>A0A0C2VN84_9BACL</name>
<dbReference type="EMBL" id="JXRR01000017">
    <property type="protein sequence ID" value="KIL45916.1"/>
    <property type="molecule type" value="Genomic_DNA"/>
</dbReference>
<accession>A0A0C2VN84</accession>
<protein>
    <recommendedName>
        <fullName evidence="7">Putative aromatic acid exporter C-terminal domain-containing protein</fullName>
    </recommendedName>
</protein>
<dbReference type="Pfam" id="PF11728">
    <property type="entry name" value="ArAE_1_C"/>
    <property type="match status" value="1"/>
</dbReference>
<dbReference type="InterPro" id="IPR038323">
    <property type="entry name" value="ArAE_1_C_sf"/>
</dbReference>
<comment type="subcellular location">
    <subcellularLocation>
        <location evidence="1">Cell membrane</location>
        <topology evidence="1">Multi-pass membrane protein</topology>
    </subcellularLocation>
</comment>
<evidence type="ECO:0000313" key="8">
    <source>
        <dbReference type="EMBL" id="KIL45916.1"/>
    </source>
</evidence>
<dbReference type="InterPro" id="IPR052984">
    <property type="entry name" value="UPF0421"/>
</dbReference>
<feature type="transmembrane region" description="Helical" evidence="6">
    <location>
        <begin position="53"/>
        <end position="70"/>
    </location>
</feature>
<evidence type="ECO:0000313" key="9">
    <source>
        <dbReference type="Proteomes" id="UP000031972"/>
    </source>
</evidence>
<feature type="transmembrane region" description="Helical" evidence="6">
    <location>
        <begin position="76"/>
        <end position="94"/>
    </location>
</feature>
<gene>
    <name evidence="8" type="ORF">KR50_25910</name>
</gene>